<evidence type="ECO:0000313" key="1">
    <source>
        <dbReference type="EMBL" id="SBR27946.1"/>
    </source>
</evidence>
<proteinExistence type="predicted"/>
<dbReference type="EMBL" id="HAEE01007896">
    <property type="protein sequence ID" value="SBR27946.1"/>
    <property type="molecule type" value="Transcribed_RNA"/>
</dbReference>
<accession>A0A1A8K6V2</accession>
<protein>
    <submittedName>
        <fullName evidence="1">WAS/WASL interacting protein family, member 3</fullName>
    </submittedName>
</protein>
<dbReference type="AlphaFoldDB" id="A0A1A8K6V2"/>
<gene>
    <name evidence="1" type="primary">WIPF3</name>
</gene>
<name>A0A1A8K6V2_NOTKU</name>
<feature type="non-terminal residue" evidence="1">
    <location>
        <position position="1"/>
    </location>
</feature>
<reference evidence="1" key="2">
    <citation type="submission" date="2016-06" db="EMBL/GenBank/DDBJ databases">
        <title>The genome of a short-lived fish provides insights into sex chromosome evolution and the genetic control of aging.</title>
        <authorList>
            <person name="Reichwald K."/>
            <person name="Felder M."/>
            <person name="Petzold A."/>
            <person name="Koch P."/>
            <person name="Groth M."/>
            <person name="Platzer M."/>
        </authorList>
    </citation>
    <scope>NUCLEOTIDE SEQUENCE</scope>
    <source>
        <tissue evidence="1">Brain</tissue>
    </source>
</reference>
<reference evidence="1" key="1">
    <citation type="submission" date="2016-05" db="EMBL/GenBank/DDBJ databases">
        <authorList>
            <person name="Lavstsen T."/>
            <person name="Jespersen J.S."/>
        </authorList>
    </citation>
    <scope>NUCLEOTIDE SEQUENCE</scope>
    <source>
        <tissue evidence="1">Brain</tissue>
    </source>
</reference>
<organism evidence="1">
    <name type="scientific">Nothobranchius kuhntae</name>
    <name type="common">Beira killifish</name>
    <dbReference type="NCBI Taxonomy" id="321403"/>
    <lineage>
        <taxon>Eukaryota</taxon>
        <taxon>Metazoa</taxon>
        <taxon>Chordata</taxon>
        <taxon>Craniata</taxon>
        <taxon>Vertebrata</taxon>
        <taxon>Euteleostomi</taxon>
        <taxon>Actinopterygii</taxon>
        <taxon>Neopterygii</taxon>
        <taxon>Teleostei</taxon>
        <taxon>Neoteleostei</taxon>
        <taxon>Acanthomorphata</taxon>
        <taxon>Ovalentaria</taxon>
        <taxon>Atherinomorphae</taxon>
        <taxon>Cyprinodontiformes</taxon>
        <taxon>Nothobranchiidae</taxon>
        <taxon>Nothobranchius</taxon>
    </lineage>
</organism>
<sequence length="60" mass="6881">ADEEEENATPAAHVQKKRLKKKKKNIRLSPIQRLNRMKMAYLLLQVNSGLVEVVQQVLAL</sequence>